<protein>
    <submittedName>
        <fullName evidence="2">Uncharacterized protein</fullName>
    </submittedName>
</protein>
<sequence length="49" mass="5042">MKPVGGIQHHQKGGGAVGSHISRSKGVRTAALTGQGKIADNNRVARSHI</sequence>
<dbReference type="EMBL" id="VSSQ01001145">
    <property type="protein sequence ID" value="MPM05578.1"/>
    <property type="molecule type" value="Genomic_DNA"/>
</dbReference>
<feature type="region of interest" description="Disordered" evidence="1">
    <location>
        <begin position="1"/>
        <end position="49"/>
    </location>
</feature>
<evidence type="ECO:0000313" key="2">
    <source>
        <dbReference type="EMBL" id="MPM05578.1"/>
    </source>
</evidence>
<comment type="caution">
    <text evidence="2">The sequence shown here is derived from an EMBL/GenBank/DDBJ whole genome shotgun (WGS) entry which is preliminary data.</text>
</comment>
<dbReference type="AlphaFoldDB" id="A0A644WQ31"/>
<name>A0A644WQ31_9ZZZZ</name>
<proteinExistence type="predicted"/>
<accession>A0A644WQ31</accession>
<organism evidence="2">
    <name type="scientific">bioreactor metagenome</name>
    <dbReference type="NCBI Taxonomy" id="1076179"/>
    <lineage>
        <taxon>unclassified sequences</taxon>
        <taxon>metagenomes</taxon>
        <taxon>ecological metagenomes</taxon>
    </lineage>
</organism>
<reference evidence="2" key="1">
    <citation type="submission" date="2019-08" db="EMBL/GenBank/DDBJ databases">
        <authorList>
            <person name="Kucharzyk K."/>
            <person name="Murdoch R.W."/>
            <person name="Higgins S."/>
            <person name="Loffler F."/>
        </authorList>
    </citation>
    <scope>NUCLEOTIDE SEQUENCE</scope>
</reference>
<gene>
    <name evidence="2" type="ORF">SDC9_51868</name>
</gene>
<evidence type="ECO:0000256" key="1">
    <source>
        <dbReference type="SAM" id="MobiDB-lite"/>
    </source>
</evidence>